<dbReference type="InterPro" id="IPR000551">
    <property type="entry name" value="MerR-type_HTH_dom"/>
</dbReference>
<dbReference type="PANTHER" id="PTHR30204">
    <property type="entry name" value="REDOX-CYCLING DRUG-SENSING TRANSCRIPTIONAL ACTIVATOR SOXR"/>
    <property type="match status" value="1"/>
</dbReference>
<evidence type="ECO:0000256" key="1">
    <source>
        <dbReference type="ARBA" id="ARBA00023125"/>
    </source>
</evidence>
<dbReference type="InterPro" id="IPR047057">
    <property type="entry name" value="MerR_fam"/>
</dbReference>
<dbReference type="RefSeq" id="WP_231482713.1">
    <property type="nucleotide sequence ID" value="NZ_BAAAZO010000006.1"/>
</dbReference>
<dbReference type="InterPro" id="IPR009061">
    <property type="entry name" value="DNA-bd_dom_put_sf"/>
</dbReference>
<dbReference type="CDD" id="cd01104">
    <property type="entry name" value="HTH_MlrA-CarA"/>
    <property type="match status" value="1"/>
</dbReference>
<sequence>MTEAISTPPSPTLTVAAVARRLGVAPPTLRTWDRRYGLGPSAHTAGAHRRYSPADVARLMVMRRLTLEGVAPSDAAKIALATALTAEGRPVQPDADHTPAEGFDVSHLEPEMGGRPLDTPRDFALGADRYPPGSFLDEVDLDQGFEEPALGEAEYSTGYARPEPTAWSARGRAARPQDDSPDDELDLTGLGEPGDGYDDPSRKNDDEWPGVLRSVETAAGGPAGGGRAMALPDGTPQSRGLARAAMSLDTYETHRILRESIRRQGVVPTWNTMIMPVLRALGERVRVSGEGIDIEHAFSEVILGVLRNVAVNVRITRNSPMVLLACADSDYHSLPLHALAAALAEHEVPTRMLGTGLPPHALASSVRRTGPAVIVLFARMPGADAADSQILRRQRPAPTVILAGPGWRPDTIPASARTAGSLIESIDEVLRGLQA</sequence>
<keyword evidence="5" id="KW-1185">Reference proteome</keyword>
<organism evidence="4 5">
    <name type="scientific">Kineosporia mesophila</name>
    <dbReference type="NCBI Taxonomy" id="566012"/>
    <lineage>
        <taxon>Bacteria</taxon>
        <taxon>Bacillati</taxon>
        <taxon>Actinomycetota</taxon>
        <taxon>Actinomycetes</taxon>
        <taxon>Kineosporiales</taxon>
        <taxon>Kineosporiaceae</taxon>
        <taxon>Kineosporia</taxon>
    </lineage>
</organism>
<reference evidence="5" key="1">
    <citation type="journal article" date="2019" name="Int. J. Syst. Evol. Microbiol.">
        <title>The Global Catalogue of Microorganisms (GCM) 10K type strain sequencing project: providing services to taxonomists for standard genome sequencing and annotation.</title>
        <authorList>
            <consortium name="The Broad Institute Genomics Platform"/>
            <consortium name="The Broad Institute Genome Sequencing Center for Infectious Disease"/>
            <person name="Wu L."/>
            <person name="Ma J."/>
        </authorList>
    </citation>
    <scope>NUCLEOTIDE SEQUENCE [LARGE SCALE GENOMIC DNA]</scope>
    <source>
        <strain evidence="5">JCM 16902</strain>
    </source>
</reference>
<proteinExistence type="predicted"/>
<gene>
    <name evidence="4" type="ORF">GCM10022223_36250</name>
</gene>
<protein>
    <recommendedName>
        <fullName evidence="3">HTH merR-type domain-containing protein</fullName>
    </recommendedName>
</protein>
<evidence type="ECO:0000313" key="5">
    <source>
        <dbReference type="Proteomes" id="UP001501074"/>
    </source>
</evidence>
<accession>A0ABP6ZQG8</accession>
<dbReference type="InterPro" id="IPR036724">
    <property type="entry name" value="Cobalamin-bd_sf"/>
</dbReference>
<dbReference type="Gene3D" id="1.10.1240.10">
    <property type="entry name" value="Methionine synthase domain"/>
    <property type="match status" value="1"/>
</dbReference>
<feature type="domain" description="HTH merR-type" evidence="3">
    <location>
        <begin position="12"/>
        <end position="81"/>
    </location>
</feature>
<dbReference type="PANTHER" id="PTHR30204:SF97">
    <property type="entry name" value="MERR FAMILY REGULATORY PROTEIN"/>
    <property type="match status" value="1"/>
</dbReference>
<comment type="caution">
    <text evidence="4">The sequence shown here is derived from an EMBL/GenBank/DDBJ whole genome shotgun (WGS) entry which is preliminary data.</text>
</comment>
<evidence type="ECO:0000313" key="4">
    <source>
        <dbReference type="EMBL" id="GAA3616521.1"/>
    </source>
</evidence>
<dbReference type="EMBL" id="BAAAZO010000006">
    <property type="protein sequence ID" value="GAA3616521.1"/>
    <property type="molecule type" value="Genomic_DNA"/>
</dbReference>
<dbReference type="InterPro" id="IPR036594">
    <property type="entry name" value="Meth_synthase_dom"/>
</dbReference>
<name>A0ABP6ZQG8_9ACTN</name>
<feature type="region of interest" description="Disordered" evidence="2">
    <location>
        <begin position="89"/>
        <end position="115"/>
    </location>
</feature>
<feature type="compositionally biased region" description="Basic and acidic residues" evidence="2">
    <location>
        <begin position="94"/>
        <end position="112"/>
    </location>
</feature>
<dbReference type="Pfam" id="PF13411">
    <property type="entry name" value="MerR_1"/>
    <property type="match status" value="1"/>
</dbReference>
<dbReference type="Proteomes" id="UP001501074">
    <property type="component" value="Unassembled WGS sequence"/>
</dbReference>
<dbReference type="SUPFAM" id="SSF46955">
    <property type="entry name" value="Putative DNA-binding domain"/>
    <property type="match status" value="1"/>
</dbReference>
<evidence type="ECO:0000256" key="2">
    <source>
        <dbReference type="SAM" id="MobiDB-lite"/>
    </source>
</evidence>
<dbReference type="Gene3D" id="3.40.50.280">
    <property type="entry name" value="Cobalamin-binding domain"/>
    <property type="match status" value="1"/>
</dbReference>
<feature type="region of interest" description="Disordered" evidence="2">
    <location>
        <begin position="150"/>
        <end position="240"/>
    </location>
</feature>
<dbReference type="SMART" id="SM00422">
    <property type="entry name" value="HTH_MERR"/>
    <property type="match status" value="1"/>
</dbReference>
<dbReference type="Gene3D" id="1.10.1660.10">
    <property type="match status" value="1"/>
</dbReference>
<keyword evidence="1" id="KW-0238">DNA-binding</keyword>
<dbReference type="SUPFAM" id="SSF52242">
    <property type="entry name" value="Cobalamin (vitamin B12)-binding domain"/>
    <property type="match status" value="1"/>
</dbReference>
<dbReference type="PROSITE" id="PS50937">
    <property type="entry name" value="HTH_MERR_2"/>
    <property type="match status" value="1"/>
</dbReference>
<evidence type="ECO:0000259" key="3">
    <source>
        <dbReference type="PROSITE" id="PS50937"/>
    </source>
</evidence>